<gene>
    <name evidence="1" type="ORF">DWX93_00595</name>
</gene>
<evidence type="ECO:0000313" key="2">
    <source>
        <dbReference type="Proteomes" id="UP000266172"/>
    </source>
</evidence>
<dbReference type="AlphaFoldDB" id="A0A395VEF1"/>
<dbReference type="EMBL" id="QRVL01000001">
    <property type="protein sequence ID" value="RGS41872.1"/>
    <property type="molecule type" value="Genomic_DNA"/>
</dbReference>
<sequence length="97" mass="10927">MNNKYFELARNEERSGNDAAALLLYLSSFCDSCNHGTRNTSYGTVAKIRLLQRKLMLTDLQLFGLIRSYGPLSDLECRKLLDYSIRGAGLSGYAYGY</sequence>
<organism evidence="1 2">
    <name type="scientific">Roseburia hominis</name>
    <dbReference type="NCBI Taxonomy" id="301301"/>
    <lineage>
        <taxon>Bacteria</taxon>
        <taxon>Bacillati</taxon>
        <taxon>Bacillota</taxon>
        <taxon>Clostridia</taxon>
        <taxon>Lachnospirales</taxon>
        <taxon>Lachnospiraceae</taxon>
        <taxon>Roseburia</taxon>
    </lineage>
</organism>
<dbReference type="Proteomes" id="UP000266172">
    <property type="component" value="Unassembled WGS sequence"/>
</dbReference>
<proteinExistence type="predicted"/>
<comment type="caution">
    <text evidence="1">The sequence shown here is derived from an EMBL/GenBank/DDBJ whole genome shotgun (WGS) entry which is preliminary data.</text>
</comment>
<reference evidence="1 2" key="1">
    <citation type="submission" date="2018-08" db="EMBL/GenBank/DDBJ databases">
        <title>A genome reference for cultivated species of the human gut microbiota.</title>
        <authorList>
            <person name="Zou Y."/>
            <person name="Xue W."/>
            <person name="Luo G."/>
        </authorList>
    </citation>
    <scope>NUCLEOTIDE SEQUENCE [LARGE SCALE GENOMIC DNA]</scope>
    <source>
        <strain evidence="1 2">AF22-12AC</strain>
    </source>
</reference>
<name>A0A395VEF1_9FIRM</name>
<dbReference type="RefSeq" id="WP_118096135.1">
    <property type="nucleotide sequence ID" value="NZ_QRVL01000001.1"/>
</dbReference>
<accession>A0A395VEF1</accession>
<evidence type="ECO:0000313" key="1">
    <source>
        <dbReference type="EMBL" id="RGS41872.1"/>
    </source>
</evidence>
<protein>
    <submittedName>
        <fullName evidence="1">Uncharacterized protein</fullName>
    </submittedName>
</protein>